<gene>
    <name evidence="2" type="ORF">I9080_003488</name>
</gene>
<reference evidence="2" key="1">
    <citation type="journal article" date="2018" name="Genome Biol.">
        <title>SKESA: strategic k-mer extension for scrupulous assemblies.</title>
        <authorList>
            <person name="Souvorov A."/>
            <person name="Agarwala R."/>
            <person name="Lipman D.J."/>
        </authorList>
    </citation>
    <scope>NUCLEOTIDE SEQUENCE</scope>
    <source>
        <strain evidence="2">C8</strain>
    </source>
</reference>
<name>A0A8H9UZ63_CLOPF</name>
<feature type="signal peptide" evidence="1">
    <location>
        <begin position="1"/>
        <end position="32"/>
    </location>
</feature>
<feature type="chain" id="PRO_5034525654" evidence="1">
    <location>
        <begin position="33"/>
        <end position="143"/>
    </location>
</feature>
<evidence type="ECO:0000256" key="1">
    <source>
        <dbReference type="SAM" id="SignalP"/>
    </source>
</evidence>
<reference evidence="2" key="2">
    <citation type="submission" date="2020-07" db="EMBL/GenBank/DDBJ databases">
        <authorList>
            <consortium name="NCBI Pathogen Detection Project"/>
        </authorList>
    </citation>
    <scope>NUCLEOTIDE SEQUENCE</scope>
    <source>
        <strain evidence="2">C8</strain>
    </source>
</reference>
<organism evidence="2">
    <name type="scientific">Clostridium perfringens</name>
    <dbReference type="NCBI Taxonomy" id="1502"/>
    <lineage>
        <taxon>Bacteria</taxon>
        <taxon>Bacillati</taxon>
        <taxon>Bacillota</taxon>
        <taxon>Clostridia</taxon>
        <taxon>Eubacteriales</taxon>
        <taxon>Clostridiaceae</taxon>
        <taxon>Clostridium</taxon>
    </lineage>
</organism>
<dbReference type="Proteomes" id="UP000859547">
    <property type="component" value="Unassembled WGS sequence"/>
</dbReference>
<evidence type="ECO:0000313" key="2">
    <source>
        <dbReference type="EMBL" id="HAT4309618.1"/>
    </source>
</evidence>
<comment type="caution">
    <text evidence="2">The sequence shown here is derived from an EMBL/GenBank/DDBJ whole genome shotgun (WGS) entry which is preliminary data.</text>
</comment>
<dbReference type="AlphaFoldDB" id="A0A8H9UZ63"/>
<sequence length="143" mass="16180">MKFKIFSKFKNVISVFLLSLFIVSSFSVSAYADTGQKFYAKIKTGTAGYGVVNGSYNDRYYHLTPGRVGLEVKSVTPGGEFEVYLYKDGREIDRCVEITSPTWRRFYNIPEDSSDYYLKVAVKGASKRTYIISGLIHDHGDPE</sequence>
<proteinExistence type="predicted"/>
<dbReference type="EMBL" id="DACTCB010000059">
    <property type="protein sequence ID" value="HAT4309618.1"/>
    <property type="molecule type" value="Genomic_DNA"/>
</dbReference>
<accession>A0A8H9UZ63</accession>
<protein>
    <submittedName>
        <fullName evidence="2">Uncharacterized protein</fullName>
    </submittedName>
</protein>
<keyword evidence="1" id="KW-0732">Signal</keyword>